<feature type="transmembrane region" description="Helical" evidence="1">
    <location>
        <begin position="428"/>
        <end position="448"/>
    </location>
</feature>
<dbReference type="EMBL" id="LR134516">
    <property type="protein sequence ID" value="VEJ20310.1"/>
    <property type="molecule type" value="Genomic_DNA"/>
</dbReference>
<gene>
    <name evidence="2" type="ORF">NCTC12227_00011</name>
</gene>
<keyword evidence="1" id="KW-1133">Transmembrane helix</keyword>
<feature type="transmembrane region" description="Helical" evidence="1">
    <location>
        <begin position="229"/>
        <end position="253"/>
    </location>
</feature>
<dbReference type="KEGG" id="nani:NCTC12227_00011"/>
<feature type="transmembrane region" description="Helical" evidence="1">
    <location>
        <begin position="59"/>
        <end position="78"/>
    </location>
</feature>
<sequence length="455" mass="49558">MIRIVTVCNDSIITRLWFAAHFAAAFLKMKKQKEIYVMTNNTGNGASCWRTRLRAMGPGIMMASAAVGGSHIIASTQAGALYGWQLALIIILANLFKYPFFRFGPQYTLETGKSLLEGYAEKGRIYLWVFFLMNLFATIINTAAVSVLCAAILSFVLPIGWSVNVLSAAVLASAVVLLLVGPYRTVDAVSKIIMISLTVTTVAAVAVAASNGAAVKPGFIEPNPWNLGALAFIVALMGWMPAPIEISAINSMWVATKRKLEHVSYEDGLFDFNVGYISTALLALVFLALGALVQYGSGIELKMSGAAYIGQLIDMYASTIGEWSRWLVTFIAFACMYGTTLTVLDGYSRTNMESFRLLLKGERSTNRIFAVWVVFAAVAGLCVVLFFKGAVLAMLKFAMIASFVSTPVFAWLNLSLVRKGRHALQPWLMWLAWVGLLYLSGFAVLFLLNQSGLVA</sequence>
<evidence type="ECO:0000313" key="3">
    <source>
        <dbReference type="Proteomes" id="UP000268229"/>
    </source>
</evidence>
<feature type="transmembrane region" description="Helical" evidence="1">
    <location>
        <begin position="326"/>
        <end position="347"/>
    </location>
</feature>
<evidence type="ECO:0000313" key="2">
    <source>
        <dbReference type="EMBL" id="VEJ20310.1"/>
    </source>
</evidence>
<keyword evidence="3" id="KW-1185">Reference proteome</keyword>
<name>A0A448U8Q5_9NEIS</name>
<feature type="transmembrane region" description="Helical" evidence="1">
    <location>
        <begin position="159"/>
        <end position="180"/>
    </location>
</feature>
<keyword evidence="1" id="KW-0472">Membrane</keyword>
<organism evidence="2 3">
    <name type="scientific">Neisseria animaloris</name>
    <dbReference type="NCBI Taxonomy" id="326522"/>
    <lineage>
        <taxon>Bacteria</taxon>
        <taxon>Pseudomonadati</taxon>
        <taxon>Pseudomonadota</taxon>
        <taxon>Betaproteobacteria</taxon>
        <taxon>Neisseriales</taxon>
        <taxon>Neisseriaceae</taxon>
        <taxon>Neisseria</taxon>
    </lineage>
</organism>
<dbReference type="AlphaFoldDB" id="A0A448U8Q5"/>
<feature type="transmembrane region" description="Helical" evidence="1">
    <location>
        <begin position="368"/>
        <end position="387"/>
    </location>
</feature>
<proteinExistence type="predicted"/>
<feature type="transmembrane region" description="Helical" evidence="1">
    <location>
        <begin position="393"/>
        <end position="416"/>
    </location>
</feature>
<dbReference type="Proteomes" id="UP000268229">
    <property type="component" value="Chromosome"/>
</dbReference>
<reference evidence="2 3" key="1">
    <citation type="submission" date="2018-12" db="EMBL/GenBank/DDBJ databases">
        <authorList>
            <consortium name="Pathogen Informatics"/>
        </authorList>
    </citation>
    <scope>NUCLEOTIDE SEQUENCE [LARGE SCALE GENOMIC DNA]</scope>
    <source>
        <strain evidence="2 3">NCTC12227</strain>
    </source>
</reference>
<feature type="transmembrane region" description="Helical" evidence="1">
    <location>
        <begin position="84"/>
        <end position="104"/>
    </location>
</feature>
<feature type="transmembrane region" description="Helical" evidence="1">
    <location>
        <begin position="192"/>
        <end position="209"/>
    </location>
</feature>
<keyword evidence="1" id="KW-0812">Transmembrane</keyword>
<protein>
    <submittedName>
        <fullName evidence="2">Membrane protein</fullName>
    </submittedName>
</protein>
<accession>A0A448U8Q5</accession>
<feature type="transmembrane region" description="Helical" evidence="1">
    <location>
        <begin position="274"/>
        <end position="295"/>
    </location>
</feature>
<evidence type="ECO:0000256" key="1">
    <source>
        <dbReference type="SAM" id="Phobius"/>
    </source>
</evidence>
<feature type="transmembrane region" description="Helical" evidence="1">
    <location>
        <begin position="125"/>
        <end position="153"/>
    </location>
</feature>
<dbReference type="STRING" id="326522.BWD08_05360"/>